<proteinExistence type="predicted"/>
<organism evidence="5 6">
    <name type="scientific">Streptomyces sioyaensis</name>
    <dbReference type="NCBI Taxonomy" id="67364"/>
    <lineage>
        <taxon>Bacteria</taxon>
        <taxon>Bacillati</taxon>
        <taxon>Actinomycetota</taxon>
        <taxon>Actinomycetes</taxon>
        <taxon>Kitasatosporales</taxon>
        <taxon>Streptomycetaceae</taxon>
        <taxon>Streptomyces</taxon>
    </lineage>
</organism>
<evidence type="ECO:0000256" key="2">
    <source>
        <dbReference type="ARBA" id="ARBA00022840"/>
    </source>
</evidence>
<dbReference type="SUPFAM" id="SSF52540">
    <property type="entry name" value="P-loop containing nucleoside triphosphate hydrolases"/>
    <property type="match status" value="1"/>
</dbReference>
<keyword evidence="1 3" id="KW-0547">Nucleotide-binding</keyword>
<dbReference type="Gene3D" id="3.40.50.300">
    <property type="entry name" value="P-loop containing nucleotide triphosphate hydrolases"/>
    <property type="match status" value="1"/>
</dbReference>
<dbReference type="InterPro" id="IPR050206">
    <property type="entry name" value="FtsK/SpoIIIE/SftA"/>
</dbReference>
<dbReference type="PROSITE" id="PS50901">
    <property type="entry name" value="FTSK"/>
    <property type="match status" value="1"/>
</dbReference>
<gene>
    <name evidence="5" type="ORF">EST54_09905</name>
</gene>
<evidence type="ECO:0000313" key="5">
    <source>
        <dbReference type="EMBL" id="RXS68074.1"/>
    </source>
</evidence>
<dbReference type="SMART" id="SM00382">
    <property type="entry name" value="AAA"/>
    <property type="match status" value="1"/>
</dbReference>
<dbReference type="RefSeq" id="WP_129247146.1">
    <property type="nucleotide sequence ID" value="NZ_SDIF01000020.1"/>
</dbReference>
<dbReference type="InterPro" id="IPR003593">
    <property type="entry name" value="AAA+_ATPase"/>
</dbReference>
<comment type="caution">
    <text evidence="5">The sequence shown here is derived from an EMBL/GenBank/DDBJ whole genome shotgun (WGS) entry which is preliminary data.</text>
</comment>
<dbReference type="InterPro" id="IPR027417">
    <property type="entry name" value="P-loop_NTPase"/>
</dbReference>
<dbReference type="AlphaFoldDB" id="A0A4Q1R3U9"/>
<feature type="domain" description="FtsK" evidence="4">
    <location>
        <begin position="177"/>
        <end position="375"/>
    </location>
</feature>
<sequence length="458" mass="48964">MGPLHDAATIALAFAGAVLAAFSLFSFGRYVGADKDTRANLRMAFHMRRSWRRVGPMIKIAATDRTPTTFAQLTTPAGQRPEPRVVLPSLRTKADRTGVTIFMNTVPGIGLEQMTAAATALADEWRCARVSVATERPGLLRLRAVRSDPLAKPTRYRPDGGPPASLVTWLLGVDEYGEAVPVALSNVPGVTVAGLPGYGKTSLVNALITRFAPSDAVQFAVVDGKAPTALRGDYADTAERLFAFVGDDPTEANELFRRLVRLLDDRMEHMRQARGSNNFWDKGPTAAWPLVVLIIDEAHTFFRDHKGSDSETKKLATLAAQNARLVETLVKQGRSAGILTILATQKATGDAIPTFIRDVCPVGLSFAQKTAEAAVAALGDDIRKYPDADPVTLQDPAYVGVASMRTPGRAGFTRVRTPQVTSADAARITAQSAHLTADPAELLPRGGSPGPTDFAKAA</sequence>
<protein>
    <submittedName>
        <fullName evidence="5">AAA family ATPase</fullName>
    </submittedName>
</protein>
<accession>A0A4Q1R3U9</accession>
<evidence type="ECO:0000256" key="1">
    <source>
        <dbReference type="ARBA" id="ARBA00022741"/>
    </source>
</evidence>
<dbReference type="GO" id="GO:0003677">
    <property type="term" value="F:DNA binding"/>
    <property type="evidence" value="ECO:0007669"/>
    <property type="project" value="InterPro"/>
</dbReference>
<evidence type="ECO:0000259" key="4">
    <source>
        <dbReference type="PROSITE" id="PS50901"/>
    </source>
</evidence>
<dbReference type="Proteomes" id="UP000289482">
    <property type="component" value="Unassembled WGS sequence"/>
</dbReference>
<dbReference type="GO" id="GO:0005524">
    <property type="term" value="F:ATP binding"/>
    <property type="evidence" value="ECO:0007669"/>
    <property type="project" value="UniProtKB-UniRule"/>
</dbReference>
<dbReference type="PANTHER" id="PTHR22683">
    <property type="entry name" value="SPORULATION PROTEIN RELATED"/>
    <property type="match status" value="1"/>
</dbReference>
<keyword evidence="6" id="KW-1185">Reference proteome</keyword>
<keyword evidence="2 3" id="KW-0067">ATP-binding</keyword>
<name>A0A4Q1R3U9_9ACTN</name>
<dbReference type="PANTHER" id="PTHR22683:SF41">
    <property type="entry name" value="DNA TRANSLOCASE FTSK"/>
    <property type="match status" value="1"/>
</dbReference>
<dbReference type="InterPro" id="IPR002543">
    <property type="entry name" value="FtsK_dom"/>
</dbReference>
<evidence type="ECO:0000313" key="6">
    <source>
        <dbReference type="Proteomes" id="UP000289482"/>
    </source>
</evidence>
<dbReference type="Pfam" id="PF01580">
    <property type="entry name" value="FtsK_SpoIIIE"/>
    <property type="match status" value="1"/>
</dbReference>
<feature type="binding site" evidence="3">
    <location>
        <begin position="194"/>
        <end position="201"/>
    </location>
    <ligand>
        <name>ATP</name>
        <dbReference type="ChEBI" id="CHEBI:30616"/>
    </ligand>
</feature>
<evidence type="ECO:0000256" key="3">
    <source>
        <dbReference type="PROSITE-ProRule" id="PRU00289"/>
    </source>
</evidence>
<dbReference type="GeneID" id="95778307"/>
<dbReference type="EMBL" id="SDIF01000020">
    <property type="protein sequence ID" value="RXS68074.1"/>
    <property type="molecule type" value="Genomic_DNA"/>
</dbReference>
<reference evidence="5 6" key="1">
    <citation type="submission" date="2019-01" db="EMBL/GenBank/DDBJ databases">
        <title>Draft genome sequences of the type strain Streptomyces sioyaensis DSM 40032 and its novel strain, TM32, a thermotolerant antibiotics-producing actinobacterium.</title>
        <authorList>
            <person name="Nakaew N."/>
            <person name="Lumyong S."/>
            <person name="Sloan W.T."/>
            <person name="Sungthong R."/>
        </authorList>
    </citation>
    <scope>NUCLEOTIDE SEQUENCE [LARGE SCALE GENOMIC DNA]</scope>
    <source>
        <strain evidence="5 6">DSM 40032</strain>
    </source>
</reference>